<keyword evidence="3" id="KW-1185">Reference proteome</keyword>
<accession>A0A9K3D6C8</accession>
<dbReference type="AlphaFoldDB" id="A0A9K3D6C8"/>
<evidence type="ECO:0000313" key="3">
    <source>
        <dbReference type="Proteomes" id="UP000265618"/>
    </source>
</evidence>
<keyword evidence="1" id="KW-1133">Transmembrane helix</keyword>
<name>A0A9K3D6C8_9EUKA</name>
<comment type="caution">
    <text evidence="2">The sequence shown here is derived from an EMBL/GenBank/DDBJ whole genome shotgun (WGS) entry which is preliminary data.</text>
</comment>
<gene>
    <name evidence="2" type="ORF">KIPB_011315</name>
</gene>
<feature type="non-terminal residue" evidence="2">
    <location>
        <position position="1"/>
    </location>
</feature>
<proteinExistence type="predicted"/>
<organism evidence="2 3">
    <name type="scientific">Kipferlia bialata</name>
    <dbReference type="NCBI Taxonomy" id="797122"/>
    <lineage>
        <taxon>Eukaryota</taxon>
        <taxon>Metamonada</taxon>
        <taxon>Carpediemonas-like organisms</taxon>
        <taxon>Kipferlia</taxon>
    </lineage>
</organism>
<dbReference type="EMBL" id="BDIP01004555">
    <property type="protein sequence ID" value="GIQ88957.1"/>
    <property type="molecule type" value="Genomic_DNA"/>
</dbReference>
<feature type="transmembrane region" description="Helical" evidence="1">
    <location>
        <begin position="34"/>
        <end position="54"/>
    </location>
</feature>
<dbReference type="Proteomes" id="UP000265618">
    <property type="component" value="Unassembled WGS sequence"/>
</dbReference>
<keyword evidence="1" id="KW-0472">Membrane</keyword>
<evidence type="ECO:0000313" key="2">
    <source>
        <dbReference type="EMBL" id="GIQ88957.1"/>
    </source>
</evidence>
<keyword evidence="1" id="KW-0812">Transmembrane</keyword>
<protein>
    <submittedName>
        <fullName evidence="2">Uncharacterized protein</fullName>
    </submittedName>
</protein>
<evidence type="ECO:0000256" key="1">
    <source>
        <dbReference type="SAM" id="Phobius"/>
    </source>
</evidence>
<sequence length="64" mass="7232">MSFNGHYSAYDLPSDETAYDKDEEETRQVGGFGFVLWLLVCVCVTVVLSLVIFLEMNLIFSGVY</sequence>
<reference evidence="2 3" key="1">
    <citation type="journal article" date="2018" name="PLoS ONE">
        <title>The draft genome of Kipferlia bialata reveals reductive genome evolution in fornicate parasites.</title>
        <authorList>
            <person name="Tanifuji G."/>
            <person name="Takabayashi S."/>
            <person name="Kume K."/>
            <person name="Takagi M."/>
            <person name="Nakayama T."/>
            <person name="Kamikawa R."/>
            <person name="Inagaki Y."/>
            <person name="Hashimoto T."/>
        </authorList>
    </citation>
    <scope>NUCLEOTIDE SEQUENCE [LARGE SCALE GENOMIC DNA]</scope>
    <source>
        <strain evidence="2">NY0173</strain>
    </source>
</reference>